<comment type="caution">
    <text evidence="1">The sequence shown here is derived from an EMBL/GenBank/DDBJ whole genome shotgun (WGS) entry which is preliminary data.</text>
</comment>
<protein>
    <submittedName>
        <fullName evidence="1">Uncharacterized protein</fullName>
    </submittedName>
</protein>
<accession>A0ACC1K294</accession>
<evidence type="ECO:0000313" key="2">
    <source>
        <dbReference type="Proteomes" id="UP001140234"/>
    </source>
</evidence>
<dbReference type="Proteomes" id="UP001140234">
    <property type="component" value="Unassembled WGS sequence"/>
</dbReference>
<sequence length="448" mass="48652">MVSASTQVVFCPADALIDGQCMIHFYYQNMTSDPRFMEFDVLSESFYDALRSSLPLALATDMQTGPLWSGGLTATLSSDPKRPPMTRHVDSKCTIANMIAEGFSQASQPLALDSMPQYTKPLEGDALVRLEVVYMADGVGVGVAFSHAVVDMAACVRFCQEWGTRAQSMYTPDDSVVYQPAVLNTDRGRFWDAITAEETRAESAFDKHLAELVDAAPELGNDGPSKVESDMGRSAKPLYRIEITAAATGDIGEARKSVAAGASIPNFLSAVLWRAITRANSEARHTYFATSLTVRTDPRFAEFWGNAATMKYIHMDAGTFSAMDIGDIARTVQAIVSEFTPAEFLRILGTFTNVEYRNNLVEHVLFSQAPIVTISNVSRTPMYSVDFGFGPPAKVTCPSALGPGMVGFFPNSKAGGIDIYLRASDAEIEQIAGDSLLKDHIAITTYKP</sequence>
<proteinExistence type="predicted"/>
<reference evidence="1" key="1">
    <citation type="submission" date="2022-07" db="EMBL/GenBank/DDBJ databases">
        <title>Phylogenomic reconstructions and comparative analyses of Kickxellomycotina fungi.</title>
        <authorList>
            <person name="Reynolds N.K."/>
            <person name="Stajich J.E."/>
            <person name="Barry K."/>
            <person name="Grigoriev I.V."/>
            <person name="Crous P."/>
            <person name="Smith M.E."/>
        </authorList>
    </citation>
    <scope>NUCLEOTIDE SEQUENCE</scope>
    <source>
        <strain evidence="1">CBS 109366</strain>
    </source>
</reference>
<name>A0ACC1K294_9FUNG</name>
<keyword evidence="2" id="KW-1185">Reference proteome</keyword>
<dbReference type="EMBL" id="JANBUJ010000481">
    <property type="protein sequence ID" value="KAJ2771769.1"/>
    <property type="molecule type" value="Genomic_DNA"/>
</dbReference>
<gene>
    <name evidence="1" type="ORF">IWQ57_002061</name>
</gene>
<evidence type="ECO:0000313" key="1">
    <source>
        <dbReference type="EMBL" id="KAJ2771769.1"/>
    </source>
</evidence>
<organism evidence="1 2">
    <name type="scientific">Coemansia nantahalensis</name>
    <dbReference type="NCBI Taxonomy" id="2789366"/>
    <lineage>
        <taxon>Eukaryota</taxon>
        <taxon>Fungi</taxon>
        <taxon>Fungi incertae sedis</taxon>
        <taxon>Zoopagomycota</taxon>
        <taxon>Kickxellomycotina</taxon>
        <taxon>Kickxellomycetes</taxon>
        <taxon>Kickxellales</taxon>
        <taxon>Kickxellaceae</taxon>
        <taxon>Coemansia</taxon>
    </lineage>
</organism>